<accession>J2T5L2</accession>
<dbReference type="InterPro" id="IPR002052">
    <property type="entry name" value="DNA_methylase_N6_adenine_CS"/>
</dbReference>
<name>J2T5L2_9FLAO</name>
<comment type="similarity">
    <text evidence="1">Belongs to the N(4)/N(6)-methyltransferase family.</text>
</comment>
<sequence>MNNKKYTGSYYTPPYLAKFITRRVIESLQSDKLEILEPSVGDGSFISELASFFEKKISLTALDINNEELKKAATKWKNIKSFFNLNFLDFTTEKRFSAVLGNPPYIKKKLLQEEDLLKIKEIHLQERLSENSVNNIWTSFILKSCNLLQRDGIIAFVLPSELLQVKYAKEIREYLINKFDRIEIFTFNDLMFECKGQDTIVLIGYLSHNETGQFFTNIESQNQLINNDFILQRNELLVENDTKWSHHFLNEDELDFLLELKQRLNPIVYYADSKPGIVTAANNFFIIDEETERRYNLHQYTHPIIQRGLFVNGSVTFDNDDYENLTLKKLPNKFLLISNNDHITEDLRSYLNTGEQLNIHKRYKCSIRNKWFVVPNVSTVPEAFFFKRAHLYPKLLKNNANVYVTDSAYKIEMRNDFNVNSFIFSFYNSLTLLFAELEGRYYGGGVLELIPSEFKKLPLPYTNIPENDFERFVENFENKSSIEDILNRYNFQILNGTLGLNAEEIENVEKIRLKLVNKRTRK</sequence>
<dbReference type="InterPro" id="IPR050953">
    <property type="entry name" value="N4_N6_ade-DNA_methylase"/>
</dbReference>
<evidence type="ECO:0000313" key="9">
    <source>
        <dbReference type="EMBL" id="EJL73337.1"/>
    </source>
</evidence>
<dbReference type="PRINTS" id="PR00507">
    <property type="entry name" value="N12N6MTFRASE"/>
</dbReference>
<dbReference type="PROSITE" id="PS00092">
    <property type="entry name" value="N6_MTASE"/>
    <property type="match status" value="1"/>
</dbReference>
<proteinExistence type="inferred from homology"/>
<evidence type="ECO:0000259" key="8">
    <source>
        <dbReference type="Pfam" id="PF22837"/>
    </source>
</evidence>
<evidence type="ECO:0000256" key="6">
    <source>
        <dbReference type="ARBA" id="ARBA00047942"/>
    </source>
</evidence>
<dbReference type="RefSeq" id="WP_007842430.1">
    <property type="nucleotide sequence ID" value="NZ_AKJY01000023.1"/>
</dbReference>
<dbReference type="InterPro" id="IPR029063">
    <property type="entry name" value="SAM-dependent_MTases_sf"/>
</dbReference>
<dbReference type="InterPro" id="IPR054520">
    <property type="entry name" value="M_Eco57I_C"/>
</dbReference>
<evidence type="ECO:0000256" key="3">
    <source>
        <dbReference type="ARBA" id="ARBA00022603"/>
    </source>
</evidence>
<dbReference type="InterPro" id="IPR011639">
    <property type="entry name" value="MethylTrfase_TaqI-like_dom"/>
</dbReference>
<reference evidence="9 10" key="1">
    <citation type="journal article" date="2012" name="J. Bacteriol.">
        <title>Twenty-one genome sequences from Pseudomonas species and 19 genome sequences from diverse bacteria isolated from the rhizosphere and endosphere of Populus deltoides.</title>
        <authorList>
            <person name="Brown S.D."/>
            <person name="Utturkar S.M."/>
            <person name="Klingeman D.M."/>
            <person name="Johnson C.M."/>
            <person name="Martin S.L."/>
            <person name="Land M.L."/>
            <person name="Lu T.Y."/>
            <person name="Schadt C.W."/>
            <person name="Doktycz M.J."/>
            <person name="Pelletier D.A."/>
        </authorList>
    </citation>
    <scope>NUCLEOTIDE SEQUENCE [LARGE SCALE GENOMIC DNA]</scope>
    <source>
        <strain evidence="9 10">CF314</strain>
    </source>
</reference>
<dbReference type="OrthoDB" id="32195at2"/>
<evidence type="ECO:0000256" key="1">
    <source>
        <dbReference type="ARBA" id="ARBA00006594"/>
    </source>
</evidence>
<evidence type="ECO:0000256" key="5">
    <source>
        <dbReference type="ARBA" id="ARBA00022691"/>
    </source>
</evidence>
<dbReference type="AlphaFoldDB" id="J2T5L2"/>
<protein>
    <recommendedName>
        <fullName evidence="2">site-specific DNA-methyltransferase (adenine-specific)</fullName>
        <ecNumber evidence="2">2.1.1.72</ecNumber>
    </recommendedName>
</protein>
<dbReference type="Proteomes" id="UP000007509">
    <property type="component" value="Unassembled WGS sequence"/>
</dbReference>
<dbReference type="GO" id="GO:0006304">
    <property type="term" value="P:DNA modification"/>
    <property type="evidence" value="ECO:0007669"/>
    <property type="project" value="InterPro"/>
</dbReference>
<dbReference type="Pfam" id="PF22837">
    <property type="entry name" value="M_Eco57I_C"/>
    <property type="match status" value="1"/>
</dbReference>
<dbReference type="SUPFAM" id="SSF53335">
    <property type="entry name" value="S-adenosyl-L-methionine-dependent methyltransferases"/>
    <property type="match status" value="1"/>
</dbReference>
<dbReference type="GO" id="GO:0009007">
    <property type="term" value="F:site-specific DNA-methyltransferase (adenine-specific) activity"/>
    <property type="evidence" value="ECO:0007669"/>
    <property type="project" value="UniProtKB-EC"/>
</dbReference>
<dbReference type="REBASE" id="54874">
    <property type="entry name" value="M.Csp314ORF1590P"/>
</dbReference>
<dbReference type="GO" id="GO:0003676">
    <property type="term" value="F:nucleic acid binding"/>
    <property type="evidence" value="ECO:0007669"/>
    <property type="project" value="InterPro"/>
</dbReference>
<feature type="domain" description="Type II methyltransferase M.Eco57I C-terminal" evidence="8">
    <location>
        <begin position="242"/>
        <end position="494"/>
    </location>
</feature>
<comment type="catalytic activity">
    <reaction evidence="6">
        <text>a 2'-deoxyadenosine in DNA + S-adenosyl-L-methionine = an N(6)-methyl-2'-deoxyadenosine in DNA + S-adenosyl-L-homocysteine + H(+)</text>
        <dbReference type="Rhea" id="RHEA:15197"/>
        <dbReference type="Rhea" id="RHEA-COMP:12418"/>
        <dbReference type="Rhea" id="RHEA-COMP:12419"/>
        <dbReference type="ChEBI" id="CHEBI:15378"/>
        <dbReference type="ChEBI" id="CHEBI:57856"/>
        <dbReference type="ChEBI" id="CHEBI:59789"/>
        <dbReference type="ChEBI" id="CHEBI:90615"/>
        <dbReference type="ChEBI" id="CHEBI:90616"/>
        <dbReference type="EC" id="2.1.1.72"/>
    </reaction>
</comment>
<dbReference type="EC" id="2.1.1.72" evidence="2"/>
<gene>
    <name evidence="9" type="ORF">PMI13_01590</name>
</gene>
<feature type="domain" description="Type II methyltransferase M.TaqI-like" evidence="7">
    <location>
        <begin position="56"/>
        <end position="189"/>
    </location>
</feature>
<evidence type="ECO:0000256" key="2">
    <source>
        <dbReference type="ARBA" id="ARBA00011900"/>
    </source>
</evidence>
<dbReference type="PATRIC" id="fig|1144316.3.peg.1598"/>
<dbReference type="PANTHER" id="PTHR33841:SF5">
    <property type="entry name" value="DNA METHYLASE (MODIFICATION METHYLASE) (METHYLTRANSFERASE)-RELATED"/>
    <property type="match status" value="1"/>
</dbReference>
<keyword evidence="4 9" id="KW-0808">Transferase</keyword>
<evidence type="ECO:0000313" key="10">
    <source>
        <dbReference type="Proteomes" id="UP000007509"/>
    </source>
</evidence>
<dbReference type="Gene3D" id="3.40.50.150">
    <property type="entry name" value="Vaccinia Virus protein VP39"/>
    <property type="match status" value="1"/>
</dbReference>
<dbReference type="EMBL" id="AKJY01000023">
    <property type="protein sequence ID" value="EJL73337.1"/>
    <property type="molecule type" value="Genomic_DNA"/>
</dbReference>
<comment type="caution">
    <text evidence="9">The sequence shown here is derived from an EMBL/GenBank/DDBJ whole genome shotgun (WGS) entry which is preliminary data.</text>
</comment>
<dbReference type="GO" id="GO:0032259">
    <property type="term" value="P:methylation"/>
    <property type="evidence" value="ECO:0007669"/>
    <property type="project" value="UniProtKB-KW"/>
</dbReference>
<evidence type="ECO:0000259" key="7">
    <source>
        <dbReference type="Pfam" id="PF07669"/>
    </source>
</evidence>
<evidence type="ECO:0000256" key="4">
    <source>
        <dbReference type="ARBA" id="ARBA00022679"/>
    </source>
</evidence>
<dbReference type="PANTHER" id="PTHR33841">
    <property type="entry name" value="DNA METHYLTRANSFERASE YEEA-RELATED"/>
    <property type="match status" value="1"/>
</dbReference>
<keyword evidence="3 9" id="KW-0489">Methyltransferase</keyword>
<dbReference type="Pfam" id="PF07669">
    <property type="entry name" value="Eco57I"/>
    <property type="match status" value="1"/>
</dbReference>
<organism evidence="9 10">
    <name type="scientific">Chryseobacterium populi</name>
    <dbReference type="NCBI Taxonomy" id="1144316"/>
    <lineage>
        <taxon>Bacteria</taxon>
        <taxon>Pseudomonadati</taxon>
        <taxon>Bacteroidota</taxon>
        <taxon>Flavobacteriia</taxon>
        <taxon>Flavobacteriales</taxon>
        <taxon>Weeksellaceae</taxon>
        <taxon>Chryseobacterium group</taxon>
        <taxon>Chryseobacterium</taxon>
    </lineage>
</organism>
<keyword evidence="5" id="KW-0949">S-adenosyl-L-methionine</keyword>
<keyword evidence="10" id="KW-1185">Reference proteome</keyword>